<comment type="similarity">
    <text evidence="1">Belongs to the thioesterase family.</text>
</comment>
<dbReference type="Gene3D" id="3.40.50.1820">
    <property type="entry name" value="alpha/beta hydrolase"/>
    <property type="match status" value="2"/>
</dbReference>
<dbReference type="Pfam" id="PF00975">
    <property type="entry name" value="Thioesterase"/>
    <property type="match status" value="1"/>
</dbReference>
<proteinExistence type="inferred from homology"/>
<dbReference type="AlphaFoldDB" id="A0A814MR43"/>
<evidence type="ECO:0000313" key="7">
    <source>
        <dbReference type="EMBL" id="CAF3847822.1"/>
    </source>
</evidence>
<gene>
    <name evidence="5" type="ORF">GPM918_LOCUS17819</name>
    <name evidence="4" type="ORF">OVA965_LOCUS18102</name>
    <name evidence="7" type="ORF">SRO942_LOCUS17816</name>
    <name evidence="6" type="ORF">TMI583_LOCUS18114</name>
</gene>
<dbReference type="PANTHER" id="PTHR11487">
    <property type="entry name" value="THIOESTERASE"/>
    <property type="match status" value="1"/>
</dbReference>
<dbReference type="EMBL" id="CAJNOQ010004995">
    <property type="protein sequence ID" value="CAF1082039.1"/>
    <property type="molecule type" value="Genomic_DNA"/>
</dbReference>
<keyword evidence="8" id="KW-1185">Reference proteome</keyword>
<dbReference type="OrthoDB" id="541883at2759"/>
<dbReference type="EMBL" id="CAJOBA010008906">
    <property type="protein sequence ID" value="CAF3839223.1"/>
    <property type="molecule type" value="Genomic_DNA"/>
</dbReference>
<accession>A0A814MR43</accession>
<feature type="domain" description="Thioesterase" evidence="3">
    <location>
        <begin position="19"/>
        <end position="129"/>
    </location>
</feature>
<name>A0A814MR43_9BILA</name>
<dbReference type="Proteomes" id="UP000677228">
    <property type="component" value="Unassembled WGS sequence"/>
</dbReference>
<dbReference type="EC" id="3.1.2.14" evidence="2"/>
<dbReference type="InterPro" id="IPR001031">
    <property type="entry name" value="Thioesterase"/>
</dbReference>
<evidence type="ECO:0000256" key="2">
    <source>
        <dbReference type="ARBA" id="ARBA00012480"/>
    </source>
</evidence>
<evidence type="ECO:0000313" key="4">
    <source>
        <dbReference type="EMBL" id="CAF1075364.1"/>
    </source>
</evidence>
<evidence type="ECO:0000313" key="8">
    <source>
        <dbReference type="Proteomes" id="UP000663829"/>
    </source>
</evidence>
<reference evidence="5" key="1">
    <citation type="submission" date="2021-02" db="EMBL/GenBank/DDBJ databases">
        <authorList>
            <person name="Nowell W R."/>
        </authorList>
    </citation>
    <scope>NUCLEOTIDE SEQUENCE</scope>
</reference>
<dbReference type="EMBL" id="CAJNOK010008890">
    <property type="protein sequence ID" value="CAF1075364.1"/>
    <property type="molecule type" value="Genomic_DNA"/>
</dbReference>
<protein>
    <recommendedName>
        <fullName evidence="2">oleoyl-[acyl-carrier-protein] hydrolase</fullName>
        <ecNumber evidence="2">3.1.2.14</ecNumber>
    </recommendedName>
</protein>
<dbReference type="SUPFAM" id="SSF53474">
    <property type="entry name" value="alpha/beta-Hydrolases"/>
    <property type="match status" value="1"/>
</dbReference>
<dbReference type="GO" id="GO:0016297">
    <property type="term" value="F:fatty acyl-[ACP] hydrolase activity"/>
    <property type="evidence" value="ECO:0007669"/>
    <property type="project" value="UniProtKB-EC"/>
</dbReference>
<dbReference type="EMBL" id="CAJOBC010004995">
    <property type="protein sequence ID" value="CAF3847822.1"/>
    <property type="molecule type" value="Genomic_DNA"/>
</dbReference>
<sequence>MSNNPWLQIFHSRPSAKYQVFIFPGAGSAGYVYQTWDTNFPIYEFALVEYPGRFSRFGEEPFRTLKEYIQQLDKWLVPSIRKPCVFIGHSLGTAISFALAKHMVDMKKKNEMIKLMVMLGRGPPHLKDPSTTTIYDDPDIMQMIIPMLKADSLVADELQPKTLLDIPIIVYGGDKEENVDEALLKRWAELTTVEDFFRVRMFHGHHMFHSECGENVVKCLKEDLTNIVEKPQDEITYLTSYSVEDMSGNINDEKQKVAAL</sequence>
<dbReference type="Proteomes" id="UP000663829">
    <property type="component" value="Unassembled WGS sequence"/>
</dbReference>
<dbReference type="InterPro" id="IPR029058">
    <property type="entry name" value="AB_hydrolase_fold"/>
</dbReference>
<comment type="caution">
    <text evidence="5">The sequence shown here is derived from an EMBL/GenBank/DDBJ whole genome shotgun (WGS) entry which is preliminary data.</text>
</comment>
<dbReference type="Proteomes" id="UP000682733">
    <property type="component" value="Unassembled WGS sequence"/>
</dbReference>
<evidence type="ECO:0000256" key="1">
    <source>
        <dbReference type="ARBA" id="ARBA00007169"/>
    </source>
</evidence>
<evidence type="ECO:0000313" key="5">
    <source>
        <dbReference type="EMBL" id="CAF1082039.1"/>
    </source>
</evidence>
<organism evidence="5 8">
    <name type="scientific">Didymodactylos carnosus</name>
    <dbReference type="NCBI Taxonomy" id="1234261"/>
    <lineage>
        <taxon>Eukaryota</taxon>
        <taxon>Metazoa</taxon>
        <taxon>Spiralia</taxon>
        <taxon>Gnathifera</taxon>
        <taxon>Rotifera</taxon>
        <taxon>Eurotatoria</taxon>
        <taxon>Bdelloidea</taxon>
        <taxon>Philodinida</taxon>
        <taxon>Philodinidae</taxon>
        <taxon>Didymodactylos</taxon>
    </lineage>
</organism>
<evidence type="ECO:0000313" key="6">
    <source>
        <dbReference type="EMBL" id="CAF3839223.1"/>
    </source>
</evidence>
<dbReference type="PANTHER" id="PTHR11487:SF0">
    <property type="entry name" value="S-ACYL FATTY ACID SYNTHASE THIOESTERASE, MEDIUM CHAIN"/>
    <property type="match status" value="1"/>
</dbReference>
<evidence type="ECO:0000259" key="3">
    <source>
        <dbReference type="Pfam" id="PF00975"/>
    </source>
</evidence>
<dbReference type="Proteomes" id="UP000681722">
    <property type="component" value="Unassembled WGS sequence"/>
</dbReference>
<dbReference type="InterPro" id="IPR012223">
    <property type="entry name" value="TEII"/>
</dbReference>
<dbReference type="GO" id="GO:0008610">
    <property type="term" value="P:lipid biosynthetic process"/>
    <property type="evidence" value="ECO:0007669"/>
    <property type="project" value="TreeGrafter"/>
</dbReference>